<name>A0ABR3XU95_9EURO</name>
<comment type="caution">
    <text evidence="2">The sequence shown here is derived from an EMBL/GenBank/DDBJ whole genome shotgun (WGS) entry which is preliminary data.</text>
</comment>
<feature type="transmembrane region" description="Helical" evidence="1">
    <location>
        <begin position="28"/>
        <end position="46"/>
    </location>
</feature>
<feature type="transmembrane region" description="Helical" evidence="1">
    <location>
        <begin position="147"/>
        <end position="167"/>
    </location>
</feature>
<gene>
    <name evidence="2" type="ORF">Plec18167_004022</name>
</gene>
<accession>A0ABR3XU95</accession>
<keyword evidence="3" id="KW-1185">Reference proteome</keyword>
<proteinExistence type="predicted"/>
<dbReference type="Pfam" id="PF06127">
    <property type="entry name" value="Mpo1-like"/>
    <property type="match status" value="1"/>
</dbReference>
<keyword evidence="1" id="KW-0472">Membrane</keyword>
<dbReference type="PANTHER" id="PTHR28026">
    <property type="entry name" value="DUF962 DOMAIN PROTEIN (AFU_ORTHOLOGUE AFUA_8G05310)"/>
    <property type="match status" value="1"/>
</dbReference>
<dbReference type="Proteomes" id="UP001583193">
    <property type="component" value="Unassembled WGS sequence"/>
</dbReference>
<keyword evidence="1" id="KW-1133">Transmembrane helix</keyword>
<evidence type="ECO:0000313" key="2">
    <source>
        <dbReference type="EMBL" id="KAL1879565.1"/>
    </source>
</evidence>
<evidence type="ECO:0000313" key="3">
    <source>
        <dbReference type="Proteomes" id="UP001583193"/>
    </source>
</evidence>
<dbReference type="InterPro" id="IPR009305">
    <property type="entry name" value="Mpo1-like"/>
</dbReference>
<protein>
    <recommendedName>
        <fullName evidence="4">DUF962 domain-containing protein</fullName>
    </recommendedName>
</protein>
<evidence type="ECO:0008006" key="4">
    <source>
        <dbReference type="Google" id="ProtNLM"/>
    </source>
</evidence>
<keyword evidence="1" id="KW-0812">Transmembrane</keyword>
<dbReference type="EMBL" id="JAVDPF010000010">
    <property type="protein sequence ID" value="KAL1879565.1"/>
    <property type="molecule type" value="Genomic_DNA"/>
</dbReference>
<reference evidence="2 3" key="1">
    <citation type="journal article" date="2024" name="IMA Fungus">
        <title>IMA Genome - F19 : A genome assembly and annotation guide to empower mycologists, including annotated draft genome sequences of Ceratocystis pirilliformis, Diaporthe australafricana, Fusarium ophioides, Paecilomyces lecythidis, and Sporothrix stenoceras.</title>
        <authorList>
            <person name="Aylward J."/>
            <person name="Wilson A.M."/>
            <person name="Visagie C.M."/>
            <person name="Spraker J."/>
            <person name="Barnes I."/>
            <person name="Buitendag C."/>
            <person name="Ceriani C."/>
            <person name="Del Mar Angel L."/>
            <person name="du Plessis D."/>
            <person name="Fuchs T."/>
            <person name="Gasser K."/>
            <person name="Kramer D."/>
            <person name="Li W."/>
            <person name="Munsamy K."/>
            <person name="Piso A."/>
            <person name="Price J.L."/>
            <person name="Sonnekus B."/>
            <person name="Thomas C."/>
            <person name="van der Nest A."/>
            <person name="van Dijk A."/>
            <person name="van Heerden A."/>
            <person name="van Vuuren N."/>
            <person name="Yilmaz N."/>
            <person name="Duong T.A."/>
            <person name="van der Merwe N.A."/>
            <person name="Wingfield M.J."/>
            <person name="Wingfield B.D."/>
        </authorList>
    </citation>
    <scope>NUCLEOTIDE SEQUENCE [LARGE SCALE GENOMIC DNA]</scope>
    <source>
        <strain evidence="2 3">CMW 18167</strain>
    </source>
</reference>
<sequence length="199" mass="21947">MIRFCSTRAKTDKKPAQYGAYHHNPVNVGIHMTFVPILLATGFLLATNSPTLFSLPEALQYEYLPPNLGTIAGFLYSIIYILLEPVAGALIAPGIIATTAFVNYLTMTYGLTATYWAAGVHVLSWVVQFIGHGVFEKRAPALLDNLLQAFLLAPLFVWMEILFALGYRPELKSRLDKAVEQEIARFRQQNGSAKAAAAK</sequence>
<evidence type="ECO:0000256" key="1">
    <source>
        <dbReference type="SAM" id="Phobius"/>
    </source>
</evidence>
<feature type="transmembrane region" description="Helical" evidence="1">
    <location>
        <begin position="113"/>
        <end position="135"/>
    </location>
</feature>
<dbReference type="PANTHER" id="PTHR28026:SF9">
    <property type="entry name" value="2-HYDROXY-PALMITIC ACID DIOXYGENASE MPO1"/>
    <property type="match status" value="1"/>
</dbReference>
<organism evidence="2 3">
    <name type="scientific">Paecilomyces lecythidis</name>
    <dbReference type="NCBI Taxonomy" id="3004212"/>
    <lineage>
        <taxon>Eukaryota</taxon>
        <taxon>Fungi</taxon>
        <taxon>Dikarya</taxon>
        <taxon>Ascomycota</taxon>
        <taxon>Pezizomycotina</taxon>
        <taxon>Eurotiomycetes</taxon>
        <taxon>Eurotiomycetidae</taxon>
        <taxon>Eurotiales</taxon>
        <taxon>Thermoascaceae</taxon>
        <taxon>Paecilomyces</taxon>
    </lineage>
</organism>